<dbReference type="Gene3D" id="1.10.510.10">
    <property type="entry name" value="Transferase(Phosphotransferase) domain 1"/>
    <property type="match status" value="1"/>
</dbReference>
<keyword evidence="6" id="KW-1185">Reference proteome</keyword>
<keyword evidence="2" id="KW-0067">ATP-binding</keyword>
<dbReference type="Proteomes" id="UP000031668">
    <property type="component" value="Unassembled WGS sequence"/>
</dbReference>
<comment type="caution">
    <text evidence="5">The sequence shown here is derived from an EMBL/GenBank/DDBJ whole genome shotgun (WGS) entry which is preliminary data.</text>
</comment>
<sequence>MARSIHSAEEQECNLMTDYIATRWFRAPEILLSSRRLICGPLDASWVKYTRVSVFLKGFPLFPGTSTLNQLELILKYFPPATKQDMFSISSNFSASILSKYVPRNVDMLQLKSYIGQHISDICISMLIKLLVFNPEKRISAFDCLKHSYFVPYRNPKNEIFLSYDLIPPINDSVKLDIDHYRQILFNPNSVKTLSCDRKQHNVPNKPHKERPKPSNTPQDDHQSGLAKLINGIKNLFVGKSTDTRQNHDK</sequence>
<dbReference type="AlphaFoldDB" id="A0A0C2MG74"/>
<dbReference type="SUPFAM" id="SSF56112">
    <property type="entry name" value="Protein kinase-like (PK-like)"/>
    <property type="match status" value="1"/>
</dbReference>
<dbReference type="OMA" id="RICEDSM"/>
<evidence type="ECO:0000313" key="6">
    <source>
        <dbReference type="Proteomes" id="UP000031668"/>
    </source>
</evidence>
<name>A0A0C2MG74_THEKT</name>
<keyword evidence="5" id="KW-0808">Transferase</keyword>
<evidence type="ECO:0000259" key="4">
    <source>
        <dbReference type="PROSITE" id="PS50011"/>
    </source>
</evidence>
<dbReference type="InterPro" id="IPR000719">
    <property type="entry name" value="Prot_kinase_dom"/>
</dbReference>
<keyword evidence="5" id="KW-0418">Kinase</keyword>
<evidence type="ECO:0000256" key="1">
    <source>
        <dbReference type="ARBA" id="ARBA00022741"/>
    </source>
</evidence>
<accession>A0A0C2MG74</accession>
<dbReference type="PROSITE" id="PS50011">
    <property type="entry name" value="PROTEIN_KINASE_DOM"/>
    <property type="match status" value="1"/>
</dbReference>
<dbReference type="PANTHER" id="PTHR24055">
    <property type="entry name" value="MITOGEN-ACTIVATED PROTEIN KINASE"/>
    <property type="match status" value="1"/>
</dbReference>
<dbReference type="EMBL" id="JWZT01003604">
    <property type="protein sequence ID" value="KII66156.1"/>
    <property type="molecule type" value="Genomic_DNA"/>
</dbReference>
<dbReference type="GO" id="GO:0004672">
    <property type="term" value="F:protein kinase activity"/>
    <property type="evidence" value="ECO:0007669"/>
    <property type="project" value="InterPro"/>
</dbReference>
<dbReference type="GO" id="GO:0005524">
    <property type="term" value="F:ATP binding"/>
    <property type="evidence" value="ECO:0007669"/>
    <property type="project" value="UniProtKB-KW"/>
</dbReference>
<evidence type="ECO:0000256" key="2">
    <source>
        <dbReference type="ARBA" id="ARBA00022840"/>
    </source>
</evidence>
<proteinExistence type="predicted"/>
<feature type="domain" description="Protein kinase" evidence="4">
    <location>
        <begin position="1"/>
        <end position="150"/>
    </location>
</feature>
<dbReference type="InterPro" id="IPR011009">
    <property type="entry name" value="Kinase-like_dom_sf"/>
</dbReference>
<evidence type="ECO:0000256" key="3">
    <source>
        <dbReference type="SAM" id="MobiDB-lite"/>
    </source>
</evidence>
<reference evidence="5 6" key="1">
    <citation type="journal article" date="2014" name="Genome Biol. Evol.">
        <title>The genome of the myxosporean Thelohanellus kitauei shows adaptations to nutrient acquisition within its fish host.</title>
        <authorList>
            <person name="Yang Y."/>
            <person name="Xiong J."/>
            <person name="Zhou Z."/>
            <person name="Huo F."/>
            <person name="Miao W."/>
            <person name="Ran C."/>
            <person name="Liu Y."/>
            <person name="Zhang J."/>
            <person name="Feng J."/>
            <person name="Wang M."/>
            <person name="Wang M."/>
            <person name="Wang L."/>
            <person name="Yao B."/>
        </authorList>
    </citation>
    <scope>NUCLEOTIDE SEQUENCE [LARGE SCALE GENOMIC DNA]</scope>
    <source>
        <strain evidence="5">Wuqing</strain>
    </source>
</reference>
<keyword evidence="1" id="KW-0547">Nucleotide-binding</keyword>
<protein>
    <submittedName>
        <fullName evidence="5">Putative serine/threonine-protein kinase C05D10.2</fullName>
    </submittedName>
</protein>
<evidence type="ECO:0000313" key="5">
    <source>
        <dbReference type="EMBL" id="KII66156.1"/>
    </source>
</evidence>
<gene>
    <name evidence="5" type="ORF">RF11_11978</name>
</gene>
<feature type="region of interest" description="Disordered" evidence="3">
    <location>
        <begin position="196"/>
        <end position="225"/>
    </location>
</feature>
<organism evidence="5 6">
    <name type="scientific">Thelohanellus kitauei</name>
    <name type="common">Myxosporean</name>
    <dbReference type="NCBI Taxonomy" id="669202"/>
    <lineage>
        <taxon>Eukaryota</taxon>
        <taxon>Metazoa</taxon>
        <taxon>Cnidaria</taxon>
        <taxon>Myxozoa</taxon>
        <taxon>Myxosporea</taxon>
        <taxon>Bivalvulida</taxon>
        <taxon>Platysporina</taxon>
        <taxon>Myxobolidae</taxon>
        <taxon>Thelohanellus</taxon>
    </lineage>
</organism>
<dbReference type="OrthoDB" id="192887at2759"/>
<dbReference type="Pfam" id="PF00069">
    <property type="entry name" value="Pkinase"/>
    <property type="match status" value="1"/>
</dbReference>
<dbReference type="InterPro" id="IPR050117">
    <property type="entry name" value="MAPK"/>
</dbReference>